<comment type="function">
    <text evidence="13">Glucosidase involved in the degradation of cellulosic biomass. Active on lichenan.</text>
</comment>
<keyword evidence="3" id="KW-1003">Cell membrane</keyword>
<protein>
    <recommendedName>
        <fullName evidence="14">glucan 1,3-beta-glucosidase</fullName>
        <ecNumber evidence="14">3.2.1.58</ecNumber>
    </recommendedName>
    <alternativeName>
        <fullName evidence="15">Exo-1,3-beta-glucanase D</fullName>
    </alternativeName>
</protein>
<sequence>MVNRDSTAGFSSSDPGFLSKDLFESDVTNPPKTYHYLDGDGQTQLSRSPSPIGGTPEKLVPAANLARESQAEIAQRRKRHRIIGGIALAVFAVVALAIILGVVLGAHHKSDADADGSAAASGGSSSTAAGSHASTGAKLWGVGGDTITAEDGTKFVYNNTLGGTWVAVPFNDTARPQADQPALSERWDYSANRIIGVNLGGWLVLEPFITPSLYEPYATSANPVVDEWGLSQHLGNNLASTIENHYATFITEQDFAEIAAAGLNWVRLPVGWWMIETWSNEPFLEGVSFKYFLKAITWARKYGLRINLDLHAVPGSQNGWNHSGKFGQIGFLHGVMGIANAQRTLNYVRTLAEFISQPQYKNVVPMFSVLNEAQASDIGSAPLRSWYLQVYQLLRMIGGVGEGNGPFMIIHDGFGGVNLGQRGWDGFLAGADRLGLDTHSYLCFGPQNADSVAYNSAKPCQQWAPLFNKTMAGFGLNIGGEFSLAVNDCGLFVNNVGFGTRWEGTYPTPATADSQFKKMGTCDQWLDHRLWSAATKSAFADFAQTQQDSMRNSFFWTWKIGKSLNQDNPPNPMWSYLNGLQNGYIRPDARTSNGRCVDVVVAQGGTPVSAAWSGALAPWQTGGAGAGQIAATAAGANAVFPPVQIQGGPNAGSLSATALPSYVATGTPVILKATPPTGVSSAAVGNGWAQPTDTAKWYVPQAGCTYPDPWGGVGIAPPTPVCGATASGTLAARAVAFAASRPTGFDLV</sequence>
<gene>
    <name evidence="19" type="ORF">CROQUDRAFT_667334</name>
</gene>
<dbReference type="InterPro" id="IPR017853">
    <property type="entry name" value="GH"/>
</dbReference>
<comment type="similarity">
    <text evidence="2">Belongs to the glycosyl hydrolase 5 (cellulase A) family.</text>
</comment>
<evidence type="ECO:0000256" key="13">
    <source>
        <dbReference type="ARBA" id="ARBA00037126"/>
    </source>
</evidence>
<evidence type="ECO:0000256" key="4">
    <source>
        <dbReference type="ARBA" id="ARBA00022692"/>
    </source>
</evidence>
<reference evidence="19" key="1">
    <citation type="submission" date="2013-11" db="EMBL/GenBank/DDBJ databases">
        <title>Genome sequence of the fusiform rust pathogen reveals effectors for host alternation and coevolution with pine.</title>
        <authorList>
            <consortium name="DOE Joint Genome Institute"/>
            <person name="Smith K."/>
            <person name="Pendleton A."/>
            <person name="Kubisiak T."/>
            <person name="Anderson C."/>
            <person name="Salamov A."/>
            <person name="Aerts A."/>
            <person name="Riley R."/>
            <person name="Clum A."/>
            <person name="Lindquist E."/>
            <person name="Ence D."/>
            <person name="Campbell M."/>
            <person name="Kronenberg Z."/>
            <person name="Feau N."/>
            <person name="Dhillon B."/>
            <person name="Hamelin R."/>
            <person name="Burleigh J."/>
            <person name="Smith J."/>
            <person name="Yandell M."/>
            <person name="Nelson C."/>
            <person name="Grigoriev I."/>
            <person name="Davis J."/>
        </authorList>
    </citation>
    <scope>NUCLEOTIDE SEQUENCE</scope>
    <source>
        <strain evidence="19">G11</strain>
    </source>
</reference>
<accession>A0A9P6NY55</accession>
<dbReference type="InterPro" id="IPR001547">
    <property type="entry name" value="Glyco_hydro_5"/>
</dbReference>
<evidence type="ECO:0000256" key="2">
    <source>
        <dbReference type="ARBA" id="ARBA00005641"/>
    </source>
</evidence>
<evidence type="ECO:0000256" key="14">
    <source>
        <dbReference type="ARBA" id="ARBA00038929"/>
    </source>
</evidence>
<dbReference type="AlphaFoldDB" id="A0A9P6NY55"/>
<dbReference type="Pfam" id="PF00150">
    <property type="entry name" value="Cellulase"/>
    <property type="match status" value="1"/>
</dbReference>
<evidence type="ECO:0000256" key="3">
    <source>
        <dbReference type="ARBA" id="ARBA00022475"/>
    </source>
</evidence>
<dbReference type="GO" id="GO:0009986">
    <property type="term" value="C:cell surface"/>
    <property type="evidence" value="ECO:0007669"/>
    <property type="project" value="TreeGrafter"/>
</dbReference>
<evidence type="ECO:0000256" key="6">
    <source>
        <dbReference type="ARBA" id="ARBA00022968"/>
    </source>
</evidence>
<evidence type="ECO:0000256" key="12">
    <source>
        <dbReference type="ARBA" id="ARBA00036824"/>
    </source>
</evidence>
<keyword evidence="10" id="KW-0326">Glycosidase</keyword>
<evidence type="ECO:0000256" key="1">
    <source>
        <dbReference type="ARBA" id="ARBA00004401"/>
    </source>
</evidence>
<evidence type="ECO:0000256" key="16">
    <source>
        <dbReference type="SAM" id="MobiDB-lite"/>
    </source>
</evidence>
<organism evidence="19 20">
    <name type="scientific">Cronartium quercuum f. sp. fusiforme G11</name>
    <dbReference type="NCBI Taxonomy" id="708437"/>
    <lineage>
        <taxon>Eukaryota</taxon>
        <taxon>Fungi</taxon>
        <taxon>Dikarya</taxon>
        <taxon>Basidiomycota</taxon>
        <taxon>Pucciniomycotina</taxon>
        <taxon>Pucciniomycetes</taxon>
        <taxon>Pucciniales</taxon>
        <taxon>Coleosporiaceae</taxon>
        <taxon>Cronartium</taxon>
    </lineage>
</organism>
<dbReference type="EC" id="3.2.1.58" evidence="14"/>
<dbReference type="Proteomes" id="UP000886653">
    <property type="component" value="Unassembled WGS sequence"/>
</dbReference>
<dbReference type="PANTHER" id="PTHR31297:SF34">
    <property type="entry name" value="GLUCAN 1,3-BETA-GLUCOSIDASE 2"/>
    <property type="match status" value="1"/>
</dbReference>
<dbReference type="Gene3D" id="3.20.20.80">
    <property type="entry name" value="Glycosidases"/>
    <property type="match status" value="1"/>
</dbReference>
<feature type="region of interest" description="Disordered" evidence="16">
    <location>
        <begin position="113"/>
        <end position="134"/>
    </location>
</feature>
<dbReference type="SUPFAM" id="SSF51445">
    <property type="entry name" value="(Trans)glycosidases"/>
    <property type="match status" value="1"/>
</dbReference>
<dbReference type="GO" id="GO:0009251">
    <property type="term" value="P:glucan catabolic process"/>
    <property type="evidence" value="ECO:0007669"/>
    <property type="project" value="TreeGrafter"/>
</dbReference>
<dbReference type="InterPro" id="IPR050386">
    <property type="entry name" value="Glycosyl_hydrolase_5"/>
</dbReference>
<dbReference type="FunFam" id="3.20.20.80:FF:000033">
    <property type="entry name" value="Glucan 1,3-beta-glucosidase A"/>
    <property type="match status" value="1"/>
</dbReference>
<evidence type="ECO:0000256" key="8">
    <source>
        <dbReference type="ARBA" id="ARBA00023136"/>
    </source>
</evidence>
<feature type="transmembrane region" description="Helical" evidence="17">
    <location>
        <begin position="82"/>
        <end position="104"/>
    </location>
</feature>
<comment type="caution">
    <text evidence="19">The sequence shown here is derived from an EMBL/GenBank/DDBJ whole genome shotgun (WGS) entry which is preliminary data.</text>
</comment>
<keyword evidence="8 17" id="KW-0472">Membrane</keyword>
<keyword evidence="6" id="KW-0735">Signal-anchor</keyword>
<keyword evidence="5" id="KW-0378">Hydrolase</keyword>
<dbReference type="OrthoDB" id="62120at2759"/>
<feature type="compositionally biased region" description="Polar residues" evidence="16">
    <location>
        <begin position="1"/>
        <end position="14"/>
    </location>
</feature>
<proteinExistence type="inferred from homology"/>
<evidence type="ECO:0000313" key="20">
    <source>
        <dbReference type="Proteomes" id="UP000886653"/>
    </source>
</evidence>
<keyword evidence="4 17" id="KW-0812">Transmembrane</keyword>
<evidence type="ECO:0000256" key="11">
    <source>
        <dbReference type="ARBA" id="ARBA00023316"/>
    </source>
</evidence>
<dbReference type="GO" id="GO:0005886">
    <property type="term" value="C:plasma membrane"/>
    <property type="evidence" value="ECO:0007669"/>
    <property type="project" value="UniProtKB-SubCell"/>
</dbReference>
<evidence type="ECO:0000256" key="5">
    <source>
        <dbReference type="ARBA" id="ARBA00022801"/>
    </source>
</evidence>
<comment type="subcellular location">
    <subcellularLocation>
        <location evidence="1">Cell membrane</location>
        <topology evidence="1">Single-pass type II membrane protein</topology>
    </subcellularLocation>
</comment>
<feature type="domain" description="Glycoside hydrolase family 5" evidence="18">
    <location>
        <begin position="244"/>
        <end position="399"/>
    </location>
</feature>
<evidence type="ECO:0000256" key="10">
    <source>
        <dbReference type="ARBA" id="ARBA00023295"/>
    </source>
</evidence>
<evidence type="ECO:0000256" key="7">
    <source>
        <dbReference type="ARBA" id="ARBA00022989"/>
    </source>
</evidence>
<evidence type="ECO:0000256" key="15">
    <source>
        <dbReference type="ARBA" id="ARBA00041260"/>
    </source>
</evidence>
<comment type="catalytic activity">
    <reaction evidence="12">
        <text>Successive hydrolysis of beta-D-glucose units from the non-reducing ends of (1-&gt;3)-beta-D-glucans, releasing alpha-glucose.</text>
        <dbReference type="EC" id="3.2.1.58"/>
    </reaction>
</comment>
<keyword evidence="7 17" id="KW-1133">Transmembrane helix</keyword>
<evidence type="ECO:0000259" key="18">
    <source>
        <dbReference type="Pfam" id="PF00150"/>
    </source>
</evidence>
<dbReference type="GO" id="GO:0004338">
    <property type="term" value="F:glucan exo-1,3-beta-glucosidase activity"/>
    <property type="evidence" value="ECO:0007669"/>
    <property type="project" value="UniProtKB-EC"/>
</dbReference>
<evidence type="ECO:0000313" key="19">
    <source>
        <dbReference type="EMBL" id="KAG0152493.1"/>
    </source>
</evidence>
<dbReference type="PANTHER" id="PTHR31297">
    <property type="entry name" value="GLUCAN ENDO-1,6-BETA-GLUCOSIDASE B"/>
    <property type="match status" value="1"/>
</dbReference>
<evidence type="ECO:0000256" key="17">
    <source>
        <dbReference type="SAM" id="Phobius"/>
    </source>
</evidence>
<dbReference type="GO" id="GO:0005576">
    <property type="term" value="C:extracellular region"/>
    <property type="evidence" value="ECO:0007669"/>
    <property type="project" value="TreeGrafter"/>
</dbReference>
<dbReference type="GO" id="GO:0071555">
    <property type="term" value="P:cell wall organization"/>
    <property type="evidence" value="ECO:0007669"/>
    <property type="project" value="UniProtKB-KW"/>
</dbReference>
<feature type="compositionally biased region" description="Low complexity" evidence="16">
    <location>
        <begin position="115"/>
        <end position="134"/>
    </location>
</feature>
<keyword evidence="20" id="KW-1185">Reference proteome</keyword>
<name>A0A9P6NY55_9BASI</name>
<keyword evidence="11" id="KW-0961">Cell wall biogenesis/degradation</keyword>
<keyword evidence="9" id="KW-0325">Glycoprotein</keyword>
<evidence type="ECO:0000256" key="9">
    <source>
        <dbReference type="ARBA" id="ARBA00023180"/>
    </source>
</evidence>
<feature type="region of interest" description="Disordered" evidence="16">
    <location>
        <begin position="1"/>
        <end position="57"/>
    </location>
</feature>
<dbReference type="EMBL" id="MU167208">
    <property type="protein sequence ID" value="KAG0152493.1"/>
    <property type="molecule type" value="Genomic_DNA"/>
</dbReference>